<evidence type="ECO:0000313" key="1">
    <source>
        <dbReference type="EMBL" id="WDE95578.1"/>
    </source>
</evidence>
<reference evidence="1 2" key="1">
    <citation type="submission" date="2023-02" db="EMBL/GenBank/DDBJ databases">
        <title>Genome sequence of Lentisphaera profundi SAORIC-696.</title>
        <authorList>
            <person name="Kim e."/>
            <person name="Cho J.-C."/>
            <person name="Choi A."/>
            <person name="Kang I."/>
        </authorList>
    </citation>
    <scope>NUCLEOTIDE SEQUENCE [LARGE SCALE GENOMIC DNA]</scope>
    <source>
        <strain evidence="1 2">SAORIC-696</strain>
    </source>
</reference>
<dbReference type="EMBL" id="CP117811">
    <property type="protein sequence ID" value="WDE95578.1"/>
    <property type="molecule type" value="Genomic_DNA"/>
</dbReference>
<dbReference type="RefSeq" id="WP_274149243.1">
    <property type="nucleotide sequence ID" value="NZ_CP117811.1"/>
</dbReference>
<evidence type="ECO:0000313" key="2">
    <source>
        <dbReference type="Proteomes" id="UP001214250"/>
    </source>
</evidence>
<proteinExistence type="predicted"/>
<organism evidence="1 2">
    <name type="scientific">Lentisphaera profundi</name>
    <dbReference type="NCBI Taxonomy" id="1658616"/>
    <lineage>
        <taxon>Bacteria</taxon>
        <taxon>Pseudomonadati</taxon>
        <taxon>Lentisphaerota</taxon>
        <taxon>Lentisphaeria</taxon>
        <taxon>Lentisphaerales</taxon>
        <taxon>Lentisphaeraceae</taxon>
        <taxon>Lentisphaera</taxon>
    </lineage>
</organism>
<protein>
    <submittedName>
        <fullName evidence="1">DUF6334 family protein</fullName>
    </submittedName>
</protein>
<name>A0ABY7VTX2_9BACT</name>
<dbReference type="Proteomes" id="UP001214250">
    <property type="component" value="Chromosome 1"/>
</dbReference>
<dbReference type="InterPro" id="IPR046297">
    <property type="entry name" value="DUF6334"/>
</dbReference>
<sequence length="130" mass="15141">MKINTDKITYDYGKLISVYYHESVFDDSPNMLSAIQLKFEHGDVYHEAIIDTDEISCNSDLIETYDLVINKNDKEPWNSLIGNKPNWIWNLNNQQGYDDGIQYEFKTSQTDTHTFQLLVIGSEIKIKNNL</sequence>
<dbReference type="Pfam" id="PF19860">
    <property type="entry name" value="DUF6334"/>
    <property type="match status" value="1"/>
</dbReference>
<keyword evidence="2" id="KW-1185">Reference proteome</keyword>
<accession>A0ABY7VTX2</accession>
<gene>
    <name evidence="1" type="ORF">PQO03_07575</name>
</gene>